<dbReference type="PANTHER" id="PTHR33204:SF37">
    <property type="entry name" value="HTH-TYPE TRANSCRIPTIONAL REGULATOR YODB"/>
    <property type="match status" value="1"/>
</dbReference>
<dbReference type="RefSeq" id="WP_114027403.1">
    <property type="nucleotide sequence ID" value="NZ_QOIL01000002.1"/>
</dbReference>
<dbReference type="InterPro" id="IPR036390">
    <property type="entry name" value="WH_DNA-bd_sf"/>
</dbReference>
<gene>
    <name evidence="6" type="ORF">DQ384_04670</name>
</gene>
<keyword evidence="3" id="KW-0804">Transcription</keyword>
<keyword evidence="1" id="KW-0805">Transcription regulation</keyword>
<accession>A0A367FR76</accession>
<reference evidence="6 7" key="1">
    <citation type="submission" date="2018-06" db="EMBL/GenBank/DDBJ databases">
        <title>Sphaerisporangium craniellae sp. nov., isolated from a marine sponge in the South China Sea.</title>
        <authorList>
            <person name="Li L."/>
        </authorList>
    </citation>
    <scope>NUCLEOTIDE SEQUENCE [LARGE SCALE GENOMIC DNA]</scope>
    <source>
        <strain evidence="6 7">CCTCC AA 208026</strain>
    </source>
</reference>
<dbReference type="InterPro" id="IPR002577">
    <property type="entry name" value="HTH_HxlR"/>
</dbReference>
<organism evidence="6 7">
    <name type="scientific">Sphaerisporangium album</name>
    <dbReference type="NCBI Taxonomy" id="509200"/>
    <lineage>
        <taxon>Bacteria</taxon>
        <taxon>Bacillati</taxon>
        <taxon>Actinomycetota</taxon>
        <taxon>Actinomycetes</taxon>
        <taxon>Streptosporangiales</taxon>
        <taxon>Streptosporangiaceae</taxon>
        <taxon>Sphaerisporangium</taxon>
    </lineage>
</organism>
<evidence type="ECO:0000256" key="2">
    <source>
        <dbReference type="ARBA" id="ARBA00023125"/>
    </source>
</evidence>
<name>A0A367FR76_9ACTN</name>
<evidence type="ECO:0000256" key="4">
    <source>
        <dbReference type="SAM" id="MobiDB-lite"/>
    </source>
</evidence>
<dbReference type="OrthoDB" id="370168at2"/>
<comment type="caution">
    <text evidence="6">The sequence shown here is derived from an EMBL/GenBank/DDBJ whole genome shotgun (WGS) entry which is preliminary data.</text>
</comment>
<feature type="domain" description="HTH hxlR-type" evidence="5">
    <location>
        <begin position="1"/>
        <end position="81"/>
    </location>
</feature>
<feature type="compositionally biased region" description="Gly residues" evidence="4">
    <location>
        <begin position="99"/>
        <end position="109"/>
    </location>
</feature>
<protein>
    <submittedName>
        <fullName evidence="6">Transcriptional regulator</fullName>
    </submittedName>
</protein>
<dbReference type="SUPFAM" id="SSF46785">
    <property type="entry name" value="Winged helix' DNA-binding domain"/>
    <property type="match status" value="1"/>
</dbReference>
<proteinExistence type="predicted"/>
<evidence type="ECO:0000313" key="7">
    <source>
        <dbReference type="Proteomes" id="UP000253094"/>
    </source>
</evidence>
<evidence type="ECO:0000259" key="5">
    <source>
        <dbReference type="PROSITE" id="PS51118"/>
    </source>
</evidence>
<evidence type="ECO:0000256" key="3">
    <source>
        <dbReference type="ARBA" id="ARBA00023163"/>
    </source>
</evidence>
<dbReference type="EMBL" id="QOIL01000002">
    <property type="protein sequence ID" value="RCG32771.1"/>
    <property type="molecule type" value="Genomic_DNA"/>
</dbReference>
<dbReference type="PROSITE" id="PS51118">
    <property type="entry name" value="HTH_HXLR"/>
    <property type="match status" value="1"/>
</dbReference>
<dbReference type="Proteomes" id="UP000253094">
    <property type="component" value="Unassembled WGS sequence"/>
</dbReference>
<evidence type="ECO:0000256" key="1">
    <source>
        <dbReference type="ARBA" id="ARBA00023015"/>
    </source>
</evidence>
<dbReference type="PANTHER" id="PTHR33204">
    <property type="entry name" value="TRANSCRIPTIONAL REGULATOR, MARR FAMILY"/>
    <property type="match status" value="1"/>
</dbReference>
<dbReference type="AlphaFoldDB" id="A0A367FR76"/>
<evidence type="ECO:0000313" key="6">
    <source>
        <dbReference type="EMBL" id="RCG32771.1"/>
    </source>
</evidence>
<dbReference type="InterPro" id="IPR036388">
    <property type="entry name" value="WH-like_DNA-bd_sf"/>
</dbReference>
<dbReference type="Gene3D" id="1.10.10.10">
    <property type="entry name" value="Winged helix-like DNA-binding domain superfamily/Winged helix DNA-binding domain"/>
    <property type="match status" value="1"/>
</dbReference>
<sequence>MIVILLDRSPRRFGDLHREIGGISKKVLIDTLRALERDGMIARPDPDDASAVYRLTPLGRTLREPLIALRQWAESHVDEVIRAQQAYDERHDGDLVADGDGGGPQVPGS</sequence>
<dbReference type="Pfam" id="PF01638">
    <property type="entry name" value="HxlR"/>
    <property type="match status" value="1"/>
</dbReference>
<feature type="region of interest" description="Disordered" evidence="4">
    <location>
        <begin position="88"/>
        <end position="109"/>
    </location>
</feature>
<dbReference type="GO" id="GO:0003677">
    <property type="term" value="F:DNA binding"/>
    <property type="evidence" value="ECO:0007669"/>
    <property type="project" value="UniProtKB-KW"/>
</dbReference>
<keyword evidence="7" id="KW-1185">Reference proteome</keyword>
<keyword evidence="2" id="KW-0238">DNA-binding</keyword>